<evidence type="ECO:0000256" key="1">
    <source>
        <dbReference type="SAM" id="Phobius"/>
    </source>
</evidence>
<dbReference type="EMBL" id="LT607411">
    <property type="protein sequence ID" value="SCF22475.1"/>
    <property type="molecule type" value="Genomic_DNA"/>
</dbReference>
<keyword evidence="1" id="KW-1133">Transmembrane helix</keyword>
<accession>A0A1C4YP15</accession>
<dbReference type="Proteomes" id="UP000198242">
    <property type="component" value="Chromosome I"/>
</dbReference>
<dbReference type="OrthoDB" id="3384513at2"/>
<proteinExistence type="predicted"/>
<sequence length="166" mass="18187">MDLQKGTAFRPSSPLIFGFYLLIAVVAWVFVQAVLAVVWGPPYDLPGAALSGVIFVAVYTAVSFALHRRNWSSVDVAGETLRLAAKGRTAVLPWQVIHSAMVRYPGPFATLRVTLRPEAILPPTTLRPRMRAGRAVYQVNVGLLRPTPRVLRAELARHLPPTPARA</sequence>
<evidence type="ECO:0008006" key="4">
    <source>
        <dbReference type="Google" id="ProtNLM"/>
    </source>
</evidence>
<evidence type="ECO:0000313" key="3">
    <source>
        <dbReference type="Proteomes" id="UP000198242"/>
    </source>
</evidence>
<evidence type="ECO:0000313" key="2">
    <source>
        <dbReference type="EMBL" id="SCF22475.1"/>
    </source>
</evidence>
<keyword evidence="3" id="KW-1185">Reference proteome</keyword>
<organism evidence="2 3">
    <name type="scientific">Micromonospora viridifaciens</name>
    <dbReference type="NCBI Taxonomy" id="1881"/>
    <lineage>
        <taxon>Bacteria</taxon>
        <taxon>Bacillati</taxon>
        <taxon>Actinomycetota</taxon>
        <taxon>Actinomycetes</taxon>
        <taxon>Micromonosporales</taxon>
        <taxon>Micromonosporaceae</taxon>
        <taxon>Micromonospora</taxon>
    </lineage>
</organism>
<keyword evidence="1" id="KW-0812">Transmembrane</keyword>
<protein>
    <recommendedName>
        <fullName evidence="4">PH domain-containing protein</fullName>
    </recommendedName>
</protein>
<keyword evidence="1" id="KW-0472">Membrane</keyword>
<feature type="transmembrane region" description="Helical" evidence="1">
    <location>
        <begin position="15"/>
        <end position="39"/>
    </location>
</feature>
<gene>
    <name evidence="2" type="ORF">GA0074695_4514</name>
</gene>
<dbReference type="RefSeq" id="WP_089008009.1">
    <property type="nucleotide sequence ID" value="NZ_LT607411.1"/>
</dbReference>
<feature type="transmembrane region" description="Helical" evidence="1">
    <location>
        <begin position="45"/>
        <end position="66"/>
    </location>
</feature>
<reference evidence="3" key="1">
    <citation type="submission" date="2016-06" db="EMBL/GenBank/DDBJ databases">
        <authorList>
            <person name="Varghese N."/>
            <person name="Submissions Spin"/>
        </authorList>
    </citation>
    <scope>NUCLEOTIDE SEQUENCE [LARGE SCALE GENOMIC DNA]</scope>
    <source>
        <strain evidence="3">DSM 43909</strain>
    </source>
</reference>
<dbReference type="AlphaFoldDB" id="A0A1C4YP15"/>
<name>A0A1C4YP15_MICVI</name>